<protein>
    <submittedName>
        <fullName evidence="2">Type IV pilus minor pilin PilV</fullName>
    </submittedName>
</protein>
<evidence type="ECO:0000256" key="1">
    <source>
        <dbReference type="SAM" id="Phobius"/>
    </source>
</evidence>
<dbReference type="EMBL" id="AE017180">
    <property type="protein sequence ID" value="AAR35412.1"/>
    <property type="molecule type" value="Genomic_DNA"/>
</dbReference>
<dbReference type="PATRIC" id="fig|243231.5.peg.2072"/>
<reference evidence="2 3" key="1">
    <citation type="journal article" date="2003" name="Science">
        <title>Genome of Geobacter sulfurreducens: metal reduction in subsurface environments.</title>
        <authorList>
            <person name="Methe B.A."/>
            <person name="Nelson K.E."/>
            <person name="Eisen J.A."/>
            <person name="Paulsen I.T."/>
            <person name="Nelson W."/>
            <person name="Heidelberg J.F."/>
            <person name="Wu D."/>
            <person name="Wu M."/>
            <person name="Ward N."/>
            <person name="Beanan M.J."/>
            <person name="Dodson R.J."/>
            <person name="Madupu R."/>
            <person name="Brinkac L.M."/>
            <person name="Daugherty S.C."/>
            <person name="DeBoy R.T."/>
            <person name="Durkin A.S."/>
            <person name="Gwinn M."/>
            <person name="Kolonay J.F."/>
            <person name="Sullivan S.A."/>
            <person name="Haft D.H."/>
            <person name="Selengut J."/>
            <person name="Davidsen T.M."/>
            <person name="Zafar N."/>
            <person name="White O."/>
            <person name="Tran B."/>
            <person name="Romero C."/>
            <person name="Forberger H.A."/>
            <person name="Weidman J."/>
            <person name="Khouri H."/>
            <person name="Feldblyum T.V."/>
            <person name="Utterback T.R."/>
            <person name="Van Aken S.E."/>
            <person name="Lovley D.R."/>
            <person name="Fraser C.M."/>
        </authorList>
    </citation>
    <scope>NUCLEOTIDE SEQUENCE [LARGE SCALE GENOMIC DNA]</scope>
    <source>
        <strain evidence="3">ATCC 51573 / DSM 12127 / PCA</strain>
    </source>
</reference>
<name>Q74BK5_GEOSL</name>
<dbReference type="KEGG" id="gsu:GSU2036"/>
<dbReference type="EnsemblBacteria" id="AAR35412">
    <property type="protein sequence ID" value="AAR35412"/>
    <property type="gene ID" value="GSU2036"/>
</dbReference>
<dbReference type="AlphaFoldDB" id="Q74BK5"/>
<dbReference type="HOGENOM" id="CLU_152473_0_0_7"/>
<dbReference type="PROSITE" id="PS00409">
    <property type="entry name" value="PROKAR_NTER_METHYL"/>
    <property type="match status" value="1"/>
</dbReference>
<sequence>MRTAGPGDKGFTLIEVLVATVIILVGLLGLLQAVNVSMEHNLRNSLRDEAVRVGESTVYGMRRLTFDNLTGETTLKVNRNLRAFTKEYTVKRSLSDLGGRSTELVVTVEWDYRGTTYQHRVSTIISNPQ</sequence>
<keyword evidence="1" id="KW-1133">Transmembrane helix</keyword>
<evidence type="ECO:0000313" key="3">
    <source>
        <dbReference type="Proteomes" id="UP000000577"/>
    </source>
</evidence>
<feature type="transmembrane region" description="Helical" evidence="1">
    <location>
        <begin position="12"/>
        <end position="34"/>
    </location>
</feature>
<proteinExistence type="predicted"/>
<evidence type="ECO:0000313" key="2">
    <source>
        <dbReference type="EMBL" id="AAR35412.1"/>
    </source>
</evidence>
<dbReference type="NCBIfam" id="TIGR02532">
    <property type="entry name" value="IV_pilin_GFxxxE"/>
    <property type="match status" value="1"/>
</dbReference>
<accession>Q74BK5</accession>
<dbReference type="eggNOG" id="COG4967">
    <property type="taxonomic scope" value="Bacteria"/>
</dbReference>
<dbReference type="InterPro" id="IPR012902">
    <property type="entry name" value="N_methyl_site"/>
</dbReference>
<dbReference type="STRING" id="243231.GSU2036"/>
<dbReference type="Pfam" id="PF07963">
    <property type="entry name" value="N_methyl"/>
    <property type="match status" value="1"/>
</dbReference>
<gene>
    <name evidence="2" type="primary">pilV-2</name>
    <name evidence="2" type="ordered locus">GSU2036</name>
</gene>
<organism evidence="2 3">
    <name type="scientific">Geobacter sulfurreducens (strain ATCC 51573 / DSM 12127 / PCA)</name>
    <dbReference type="NCBI Taxonomy" id="243231"/>
    <lineage>
        <taxon>Bacteria</taxon>
        <taxon>Pseudomonadati</taxon>
        <taxon>Thermodesulfobacteriota</taxon>
        <taxon>Desulfuromonadia</taxon>
        <taxon>Geobacterales</taxon>
        <taxon>Geobacteraceae</taxon>
        <taxon>Geobacter</taxon>
    </lineage>
</organism>
<keyword evidence="1" id="KW-0812">Transmembrane</keyword>
<dbReference type="Proteomes" id="UP000000577">
    <property type="component" value="Chromosome"/>
</dbReference>
<keyword evidence="1" id="KW-0472">Membrane</keyword>
<dbReference type="RefSeq" id="WP_010942679.1">
    <property type="nucleotide sequence ID" value="NC_002939.5"/>
</dbReference>
<dbReference type="InParanoid" id="Q74BK5"/>
<reference evidence="2 3" key="2">
    <citation type="journal article" date="2012" name="BMC Genomics">
        <title>Comparative genomic analysis of Geobacter sulfurreducens KN400, a strain with enhanced capacity for extracellular electron transfer and electricity production.</title>
        <authorList>
            <person name="Butler J.E."/>
            <person name="Young N.D."/>
            <person name="Aklujkar M."/>
            <person name="Lovley D.R."/>
        </authorList>
    </citation>
    <scope>NUCLEOTIDE SEQUENCE [LARGE SCALE GENOMIC DNA]</scope>
    <source>
        <strain evidence="3">ATCC 51573 / DSM 12127 / PCA</strain>
    </source>
</reference>
<keyword evidence="3" id="KW-1185">Reference proteome</keyword>
<dbReference type="SMR" id="Q74BK5"/>